<feature type="domain" description="ABC transmembrane type-1" evidence="13">
    <location>
        <begin position="854"/>
        <end position="1127"/>
    </location>
</feature>
<dbReference type="Pfam" id="PF00005">
    <property type="entry name" value="ABC_tran"/>
    <property type="match status" value="2"/>
</dbReference>
<dbReference type="GO" id="GO:0140359">
    <property type="term" value="F:ABC-type transporter activity"/>
    <property type="evidence" value="ECO:0007669"/>
    <property type="project" value="InterPro"/>
</dbReference>
<keyword evidence="15" id="KW-1185">Reference proteome</keyword>
<evidence type="ECO:0000256" key="8">
    <source>
        <dbReference type="ARBA" id="ARBA00023136"/>
    </source>
</evidence>
<dbReference type="Gene3D" id="3.40.50.300">
    <property type="entry name" value="P-loop containing nucleotide triphosphate hydrolases"/>
    <property type="match status" value="2"/>
</dbReference>
<evidence type="ECO:0000256" key="6">
    <source>
        <dbReference type="ARBA" id="ARBA00022840"/>
    </source>
</evidence>
<feature type="region of interest" description="Disordered" evidence="10">
    <location>
        <begin position="530"/>
        <end position="556"/>
    </location>
</feature>
<dbReference type="CDD" id="cd18606">
    <property type="entry name" value="ABC_6TM_YOR1_D2_like"/>
    <property type="match status" value="1"/>
</dbReference>
<protein>
    <submittedName>
        <fullName evidence="14">Multidrug resistance-associated ABC transporter</fullName>
    </submittedName>
</protein>
<dbReference type="CDD" id="cd03250">
    <property type="entry name" value="ABCC_MRP_domain1"/>
    <property type="match status" value="1"/>
</dbReference>
<feature type="transmembrane region" description="Helical" evidence="11">
    <location>
        <begin position="463"/>
        <end position="484"/>
    </location>
</feature>
<dbReference type="FunFam" id="1.20.1560.10:FF:000010">
    <property type="entry name" value="Multidrug resistance-associated ABC transporter"/>
    <property type="match status" value="1"/>
</dbReference>
<evidence type="ECO:0000256" key="11">
    <source>
        <dbReference type="SAM" id="Phobius"/>
    </source>
</evidence>
<evidence type="ECO:0000256" key="1">
    <source>
        <dbReference type="ARBA" id="ARBA00004141"/>
    </source>
</evidence>
<comment type="similarity">
    <text evidence="2">Belongs to the ABC transporter superfamily. ABCC family. Conjugate transporter (TC 3.A.1.208) subfamily.</text>
</comment>
<dbReference type="InterPro" id="IPR003593">
    <property type="entry name" value="AAA+_ATPase"/>
</dbReference>
<feature type="transmembrane region" description="Helical" evidence="11">
    <location>
        <begin position="1075"/>
        <end position="1095"/>
    </location>
</feature>
<evidence type="ECO:0000256" key="4">
    <source>
        <dbReference type="ARBA" id="ARBA00022692"/>
    </source>
</evidence>
<dbReference type="PANTHER" id="PTHR24223">
    <property type="entry name" value="ATP-BINDING CASSETTE SUB-FAMILY C"/>
    <property type="match status" value="1"/>
</dbReference>
<feature type="compositionally biased region" description="Basic and acidic residues" evidence="10">
    <location>
        <begin position="530"/>
        <end position="539"/>
    </location>
</feature>
<accession>A0A166WST3</accession>
<feature type="transmembrane region" description="Helical" evidence="11">
    <location>
        <begin position="338"/>
        <end position="361"/>
    </location>
</feature>
<reference evidence="14 15" key="1">
    <citation type="journal article" date="2016" name="Mol. Biol. Evol.">
        <title>Comparative Genomics of Early-Diverging Mushroom-Forming Fungi Provides Insights into the Origins of Lignocellulose Decay Capabilities.</title>
        <authorList>
            <person name="Nagy L.G."/>
            <person name="Riley R."/>
            <person name="Tritt A."/>
            <person name="Adam C."/>
            <person name="Daum C."/>
            <person name="Floudas D."/>
            <person name="Sun H."/>
            <person name="Yadav J.S."/>
            <person name="Pangilinan J."/>
            <person name="Larsson K.H."/>
            <person name="Matsuura K."/>
            <person name="Barry K."/>
            <person name="Labutti K."/>
            <person name="Kuo R."/>
            <person name="Ohm R.A."/>
            <person name="Bhattacharya S.S."/>
            <person name="Shirouzu T."/>
            <person name="Yoshinaga Y."/>
            <person name="Martin F.M."/>
            <person name="Grigoriev I.V."/>
            <person name="Hibbett D.S."/>
        </authorList>
    </citation>
    <scope>NUCLEOTIDE SEQUENCE [LARGE SCALE GENOMIC DNA]</scope>
    <source>
        <strain evidence="14 15">CBS 109695</strain>
    </source>
</reference>
<dbReference type="GO" id="GO:0016887">
    <property type="term" value="F:ATP hydrolysis activity"/>
    <property type="evidence" value="ECO:0007669"/>
    <property type="project" value="InterPro"/>
</dbReference>
<keyword evidence="4 11" id="KW-0812">Transmembrane</keyword>
<evidence type="ECO:0000256" key="9">
    <source>
        <dbReference type="ARBA" id="ARBA00023180"/>
    </source>
</evidence>
<dbReference type="Proteomes" id="UP000076532">
    <property type="component" value="Unassembled WGS sequence"/>
</dbReference>
<feature type="domain" description="ABC transmembrane type-1" evidence="13">
    <location>
        <begin position="171"/>
        <end position="479"/>
    </location>
</feature>
<dbReference type="Pfam" id="PF00664">
    <property type="entry name" value="ABC_membrane"/>
    <property type="match status" value="2"/>
</dbReference>
<keyword evidence="7 11" id="KW-1133">Transmembrane helix</keyword>
<comment type="subcellular location">
    <subcellularLocation>
        <location evidence="1">Membrane</location>
        <topology evidence="1">Multi-pass membrane protein</topology>
    </subcellularLocation>
</comment>
<evidence type="ECO:0000256" key="10">
    <source>
        <dbReference type="SAM" id="MobiDB-lite"/>
    </source>
</evidence>
<feature type="region of interest" description="Disordered" evidence="10">
    <location>
        <begin position="76"/>
        <end position="150"/>
    </location>
</feature>
<feature type="domain" description="ABC transporter" evidence="12">
    <location>
        <begin position="563"/>
        <end position="790"/>
    </location>
</feature>
<keyword evidence="8 11" id="KW-0472">Membrane</keyword>
<evidence type="ECO:0000256" key="7">
    <source>
        <dbReference type="ARBA" id="ARBA00022989"/>
    </source>
</evidence>
<dbReference type="CDD" id="cd18597">
    <property type="entry name" value="ABC_6TM_YOR1_D1_like"/>
    <property type="match status" value="1"/>
</dbReference>
<dbReference type="InterPro" id="IPR017871">
    <property type="entry name" value="ABC_transporter-like_CS"/>
</dbReference>
<evidence type="ECO:0000256" key="5">
    <source>
        <dbReference type="ARBA" id="ARBA00022741"/>
    </source>
</evidence>
<dbReference type="PANTHER" id="PTHR24223:SF456">
    <property type="entry name" value="MULTIDRUG RESISTANCE-ASSOCIATED PROTEIN LETHAL(2)03659"/>
    <property type="match status" value="1"/>
</dbReference>
<dbReference type="InterPro" id="IPR003439">
    <property type="entry name" value="ABC_transporter-like_ATP-bd"/>
</dbReference>
<proteinExistence type="inferred from homology"/>
<keyword evidence="5" id="KW-0547">Nucleotide-binding</keyword>
<name>A0A166WST3_9AGAM</name>
<dbReference type="GO" id="GO:0005524">
    <property type="term" value="F:ATP binding"/>
    <property type="evidence" value="ECO:0007669"/>
    <property type="project" value="UniProtKB-KW"/>
</dbReference>
<dbReference type="SUPFAM" id="SSF90123">
    <property type="entry name" value="ABC transporter transmembrane region"/>
    <property type="match status" value="2"/>
</dbReference>
<feature type="transmembrane region" description="Helical" evidence="11">
    <location>
        <begin position="849"/>
        <end position="878"/>
    </location>
</feature>
<evidence type="ECO:0000259" key="12">
    <source>
        <dbReference type="PROSITE" id="PS50893"/>
    </source>
</evidence>
<sequence>MWNPLHPPPAPPAFGANTTVPQRTAGPLSQLVFHWLGPFLKVGFSRPLEKDDLWHLPPDRQTAALSAEVEGNFYARCPPEQRPASYRAQTEAQDPKSEKEGASSADPTNINADANEKEKEDGNANTTEKQKGKGKMGNRTPKTFPKDAEGKTKYDSSLMHALHRTFFVDWWASGLLLFGSNILQTTSPLITKLLLSWLTDCYSYHQYAALSPAEQAQADDADFDLTLPLQRGIGYGIGLAFALFAMQEVSSLMDNHYFIKAMSTGLGVRTAVIGAITRKSLRLSGRARLEHSNGQITTMISTDSLRLDQFGQYAHHLWVGPIQIIIGIALLVDNLGPSALVGLAILIAGLPVQFLLVLTMVQQRSKGVKITDDRIRTTGEVLQGIRLVKSFAWEGFFTEEVNDLRTREIATIKKSVVARSALIAFVTFVPILAAVLSFITYALTGHDLNVAIIFSSLQYFNIIRTPLVLFPLVLAAMADALVALPRVGSFLTAEELPDAYTLDPDAQGNVGVEVDGDFVWEAAEAAVVKSKDDKPEAGKGKGKKAKGKGKDDPVLPVAVTDGEKEEDVVVEEKVQQEEKPFELKNLKMKVPKGAFVAIVGRVGSGKSSVLQGLIGEMRSTRGEVIFGGPAAYVPQTAWIRNSTLRENILFGQPDDEKRFRDVIRACSLEHDLEMLPNGDHTEIGEKGINLSGTCWLARVSLARAAYSRSDVVLMDDSLSAVDAYVGKAILDNCIINGPLADRTRILVTHTLHVLDQTDYIYVMDDGAIKEEGTYAELMNNSVIFSRLMDEYGNLEQEKEIGPKAAKEDAIEKAVDSKKVETDLMTAEERETGAVSWSVYAKYLRFAGGLFWAPIILLLLILTQVAQVGNTLFLGYWTAQSIPGFVQGDYMAVYASLGVASAVFAFLLSFAFAYASLSASLSLFKAALAAVLRSPIAFFDTTPIGRILSRLSKDQDTLDNDISMTLYAFLSMFSSVLGTVGLVFYTFPYLGILFVPLTFIYWIAANYYRRTSVETKRLDSLMRSTLYGSLSETLTGLATIRAYKSQDESIRKADYGQDLENRAYYMTIAIQRWLSVRLDFCGNILILGIVLFAAGFRNTVSPSKIGVVLSYTLSITQTFSTMVTQYAQNEQNFNSVERVLVYTELPPDGEVTTPNDPPSSWPEKGAIKFNDVKLAYREGLPLILKGTTFEVSPGEKSSLIQGLFRMVELQSGTIEIDGRNIRDMGLDVLRHRLALVPQDSVLFRGSLRNNLDPQGTRTDSELILALQRVWLLPRDGSVDPAAEAKFSLDSTVGDDGSNYSAGEKQLLALCRALVKNSRIIVLDEATSSVDVETDAKLQKTIQAEFASSTLLCIAHRLNTVAYYDRVLVMDRGEVAEFDTVLNLFDNQQSIFRSLCDEAGLSRQDILRIRQESQSETLVLPGAAATTMT</sequence>
<feature type="region of interest" description="Disordered" evidence="10">
    <location>
        <begin position="1"/>
        <end position="22"/>
    </location>
</feature>
<feature type="transmembrane region" description="Helical" evidence="11">
    <location>
        <begin position="990"/>
        <end position="1007"/>
    </location>
</feature>
<dbReference type="SMART" id="SM00382">
    <property type="entry name" value="AAA"/>
    <property type="match status" value="2"/>
</dbReference>
<dbReference type="STRING" id="436010.A0A166WST3"/>
<dbReference type="InterPro" id="IPR036640">
    <property type="entry name" value="ABC1_TM_sf"/>
</dbReference>
<feature type="domain" description="ABC transporter" evidence="12">
    <location>
        <begin position="1166"/>
        <end position="1395"/>
    </location>
</feature>
<dbReference type="FunFam" id="3.40.50.300:FF:000997">
    <property type="entry name" value="Multidrug resistance-associated protein 1"/>
    <property type="match status" value="1"/>
</dbReference>
<feature type="transmembrane region" description="Helical" evidence="11">
    <location>
        <begin position="421"/>
        <end position="443"/>
    </location>
</feature>
<feature type="non-terminal residue" evidence="14">
    <location>
        <position position="1"/>
    </location>
</feature>
<feature type="compositionally biased region" description="Pro residues" evidence="10">
    <location>
        <begin position="1"/>
        <end position="12"/>
    </location>
</feature>
<keyword evidence="3" id="KW-0813">Transport</keyword>
<dbReference type="OrthoDB" id="6500128at2759"/>
<evidence type="ECO:0000256" key="3">
    <source>
        <dbReference type="ARBA" id="ARBA00022448"/>
    </source>
</evidence>
<dbReference type="PROSITE" id="PS50893">
    <property type="entry name" value="ABC_TRANSPORTER_2"/>
    <property type="match status" value="2"/>
</dbReference>
<evidence type="ECO:0000259" key="13">
    <source>
        <dbReference type="PROSITE" id="PS50929"/>
    </source>
</evidence>
<dbReference type="InterPro" id="IPR050173">
    <property type="entry name" value="ABC_transporter_C-like"/>
</dbReference>
<dbReference type="Gene3D" id="1.20.1560.10">
    <property type="entry name" value="ABC transporter type 1, transmembrane domain"/>
    <property type="match status" value="2"/>
</dbReference>
<evidence type="ECO:0000313" key="15">
    <source>
        <dbReference type="Proteomes" id="UP000076532"/>
    </source>
</evidence>
<dbReference type="SUPFAM" id="SSF52540">
    <property type="entry name" value="P-loop containing nucleoside triphosphate hydrolases"/>
    <property type="match status" value="2"/>
</dbReference>
<feature type="transmembrane region" description="Helical" evidence="11">
    <location>
        <begin position="965"/>
        <end position="984"/>
    </location>
</feature>
<dbReference type="InterPro" id="IPR027417">
    <property type="entry name" value="P-loop_NTPase"/>
</dbReference>
<keyword evidence="9" id="KW-0325">Glycoprotein</keyword>
<feature type="transmembrane region" description="Helical" evidence="11">
    <location>
        <begin position="890"/>
        <end position="914"/>
    </location>
</feature>
<dbReference type="EMBL" id="KV417481">
    <property type="protein sequence ID" value="KZP34073.1"/>
    <property type="molecule type" value="Genomic_DNA"/>
</dbReference>
<dbReference type="CDD" id="cd03244">
    <property type="entry name" value="ABCC_MRP_domain2"/>
    <property type="match status" value="1"/>
</dbReference>
<gene>
    <name evidence="14" type="ORF">FIBSPDRAFT_847202</name>
</gene>
<dbReference type="InterPro" id="IPR011527">
    <property type="entry name" value="ABC1_TM_dom"/>
</dbReference>
<evidence type="ECO:0000313" key="14">
    <source>
        <dbReference type="EMBL" id="KZP34073.1"/>
    </source>
</evidence>
<evidence type="ECO:0000256" key="2">
    <source>
        <dbReference type="ARBA" id="ARBA00009726"/>
    </source>
</evidence>
<dbReference type="FunFam" id="1.20.1560.10:FF:000006">
    <property type="entry name" value="ATP-binding cassette, sub-family C (CFTR/MRP), member 9"/>
    <property type="match status" value="1"/>
</dbReference>
<dbReference type="GO" id="GO:0016020">
    <property type="term" value="C:membrane"/>
    <property type="evidence" value="ECO:0007669"/>
    <property type="project" value="UniProtKB-SubCell"/>
</dbReference>
<dbReference type="PROSITE" id="PS00211">
    <property type="entry name" value="ABC_TRANSPORTER_1"/>
    <property type="match status" value="1"/>
</dbReference>
<dbReference type="PROSITE" id="PS50929">
    <property type="entry name" value="ABC_TM1F"/>
    <property type="match status" value="2"/>
</dbReference>
<keyword evidence="6" id="KW-0067">ATP-binding</keyword>
<organism evidence="14 15">
    <name type="scientific">Athelia psychrophila</name>
    <dbReference type="NCBI Taxonomy" id="1759441"/>
    <lineage>
        <taxon>Eukaryota</taxon>
        <taxon>Fungi</taxon>
        <taxon>Dikarya</taxon>
        <taxon>Basidiomycota</taxon>
        <taxon>Agaricomycotina</taxon>
        <taxon>Agaricomycetes</taxon>
        <taxon>Agaricomycetidae</taxon>
        <taxon>Atheliales</taxon>
        <taxon>Atheliaceae</taxon>
        <taxon>Athelia</taxon>
    </lineage>
</organism>
<dbReference type="FunFam" id="3.40.50.300:FF:000630">
    <property type="entry name" value="ATP-binding cassette (ABC) transporter, putative"/>
    <property type="match status" value="1"/>
</dbReference>